<dbReference type="EC" id="2.3.2.27" evidence="2"/>
<feature type="region of interest" description="Disordered" evidence="10">
    <location>
        <begin position="1"/>
        <end position="31"/>
    </location>
</feature>
<reference evidence="13" key="1">
    <citation type="submission" date="2025-08" db="UniProtKB">
        <authorList>
            <consortium name="RefSeq"/>
        </authorList>
    </citation>
    <scope>IDENTIFICATION</scope>
    <source>
        <tissue evidence="13">Blood</tissue>
    </source>
</reference>
<dbReference type="GO" id="GO:0008270">
    <property type="term" value="F:zinc ion binding"/>
    <property type="evidence" value="ECO:0007669"/>
    <property type="project" value="UniProtKB-KW"/>
</dbReference>
<evidence type="ECO:0000256" key="10">
    <source>
        <dbReference type="SAM" id="MobiDB-lite"/>
    </source>
</evidence>
<dbReference type="Pfam" id="PF26084">
    <property type="entry name" value="PWI_Topors"/>
    <property type="match status" value="1"/>
</dbReference>
<evidence type="ECO:0000256" key="3">
    <source>
        <dbReference type="ARBA" id="ARBA00022679"/>
    </source>
</evidence>
<dbReference type="PROSITE" id="PS50089">
    <property type="entry name" value="ZF_RING_2"/>
    <property type="match status" value="1"/>
</dbReference>
<feature type="region of interest" description="Disordered" evidence="10">
    <location>
        <begin position="688"/>
        <end position="710"/>
    </location>
</feature>
<dbReference type="InterPro" id="IPR013083">
    <property type="entry name" value="Znf_RING/FYVE/PHD"/>
</dbReference>
<dbReference type="InterPro" id="IPR001841">
    <property type="entry name" value="Znf_RING"/>
</dbReference>
<dbReference type="PANTHER" id="PTHR46077">
    <property type="entry name" value="E3 UBIQUITIN-PROTEIN LIGASE TOPORS"/>
    <property type="match status" value="1"/>
</dbReference>
<keyword evidence="4" id="KW-0479">Metal-binding</keyword>
<accession>A0AA97L5N5</accession>
<keyword evidence="12" id="KW-1185">Reference proteome</keyword>
<feature type="region of interest" description="Disordered" evidence="10">
    <location>
        <begin position="318"/>
        <end position="393"/>
    </location>
</feature>
<dbReference type="Gene3D" id="3.30.40.10">
    <property type="entry name" value="Zinc/RING finger domain, C3HC4 (zinc finger)"/>
    <property type="match status" value="1"/>
</dbReference>
<dbReference type="GO" id="GO:0000209">
    <property type="term" value="P:protein polyubiquitination"/>
    <property type="evidence" value="ECO:0007669"/>
    <property type="project" value="TreeGrafter"/>
</dbReference>
<sequence length="725" mass="83303">MDFAEEGKSDGDIMKSSRRESKSKFGFKSTSRGSSAKTVALDTSKYSKCAICLERIQDATYLNPCNHRFCFTCIQNWSRKKVICPLCKQRFHSFFHIVNSKSKFCEYVLPLSNDSFPHSESRRDQTLTSSQRSMSPPDDGIVNDEIRGTLNQTEKDIYQLMRQFAVTKRPANIDVITLGKFKTQAVIQFRRALYHAGILVQKAHNPDVYQTASAEYFRRNPGSFDRLIPWLKRELRVLCGNQRSLIHTLQNFILNNMTQRDLESKEFEDLLRPHLRHFTNHFLHEFTSFVQSPFTIKRYDWNALYECPVLPKEDCDSFISSTTSEDERSQLLDNDQASPLDSNLDGGNLGCSHSSSEKDVFSVAEGTQYPNEEEKNLEDVTSCGTEKDEHSSDNLIQNQPIELPPNSTVQPSSLHNQALPCKNKNEEIEERHPVETYSSKNMEPFEDASNVLASGDCNVSNFSCGDAVAISNRQNVSKGETIKFPSSEKQAGRDRQAGRKSEFKKGGSRNTECYWEERRGGQSRAGSQHERMQNANYCNARERRPRIDGGKSRTKYDSLQHKNKMILPFKSENAVAGHISKPKSHHFRKLRSKDYDNLRKSLSSEPSWRYLYYKQDYERYRYEELLRQKAGKPRFYHPNMLTGSKGRSYFSPENKTSLYQESLAKGWNYSEIGRSTGRPKGRFVAAGQERGSNRKLGGKRRHRSHHMETGYSKGGARYFQNYVSC</sequence>
<gene>
    <name evidence="13" type="primary">LOC129335174</name>
</gene>
<dbReference type="CDD" id="cd16574">
    <property type="entry name" value="RING-HC_Topors"/>
    <property type="match status" value="1"/>
</dbReference>
<dbReference type="Proteomes" id="UP001190640">
    <property type="component" value="Chromosome 8"/>
</dbReference>
<evidence type="ECO:0000256" key="2">
    <source>
        <dbReference type="ARBA" id="ARBA00012483"/>
    </source>
</evidence>
<evidence type="ECO:0000256" key="5">
    <source>
        <dbReference type="ARBA" id="ARBA00022771"/>
    </source>
</evidence>
<protein>
    <recommendedName>
        <fullName evidence="2">RING-type E3 ubiquitin transferase</fullName>
        <ecNumber evidence="2">2.3.2.27</ecNumber>
    </recommendedName>
</protein>
<proteinExistence type="predicted"/>
<dbReference type="AlphaFoldDB" id="A0AA97L5N5"/>
<dbReference type="InterPro" id="IPR017907">
    <property type="entry name" value="Znf_RING_CS"/>
</dbReference>
<dbReference type="KEGG" id="emc:129335174"/>
<dbReference type="GO" id="GO:0061630">
    <property type="term" value="F:ubiquitin protein ligase activity"/>
    <property type="evidence" value="ECO:0007669"/>
    <property type="project" value="UniProtKB-EC"/>
</dbReference>
<dbReference type="InterPro" id="IPR018957">
    <property type="entry name" value="Znf_C3HC4_RING-type"/>
</dbReference>
<dbReference type="InterPro" id="IPR058745">
    <property type="entry name" value="PWI_Topors"/>
</dbReference>
<feature type="compositionally biased region" description="Basic and acidic residues" evidence="10">
    <location>
        <begin position="540"/>
        <end position="556"/>
    </location>
</feature>
<keyword evidence="6" id="KW-0862">Zinc</keyword>
<feature type="compositionally biased region" description="Basic and acidic residues" evidence="10">
    <location>
        <begin position="490"/>
        <end position="505"/>
    </location>
</feature>
<dbReference type="PROSITE" id="PS00518">
    <property type="entry name" value="ZF_RING_1"/>
    <property type="match status" value="1"/>
</dbReference>
<keyword evidence="3" id="KW-0808">Transferase</keyword>
<feature type="compositionally biased region" description="Basic and acidic residues" evidence="10">
    <location>
        <begin position="1"/>
        <end position="23"/>
    </location>
</feature>
<evidence type="ECO:0000256" key="4">
    <source>
        <dbReference type="ARBA" id="ARBA00022723"/>
    </source>
</evidence>
<feature type="region of interest" description="Disordered" evidence="10">
    <location>
        <begin position="479"/>
        <end position="556"/>
    </location>
</feature>
<dbReference type="Pfam" id="PF00097">
    <property type="entry name" value="zf-C3HC4"/>
    <property type="match status" value="1"/>
</dbReference>
<name>A0AA97L5N5_EUBMA</name>
<dbReference type="SUPFAM" id="SSF57850">
    <property type="entry name" value="RING/U-box"/>
    <property type="match status" value="1"/>
</dbReference>
<evidence type="ECO:0000256" key="9">
    <source>
        <dbReference type="PROSITE-ProRule" id="PRU00175"/>
    </source>
</evidence>
<dbReference type="GeneID" id="129335174"/>
<evidence type="ECO:0000256" key="8">
    <source>
        <dbReference type="ARBA" id="ARBA00023163"/>
    </source>
</evidence>
<dbReference type="InterPro" id="IPR058746">
    <property type="entry name" value="Znf_RING-type_Topors"/>
</dbReference>
<dbReference type="GO" id="GO:0006513">
    <property type="term" value="P:protein monoubiquitination"/>
    <property type="evidence" value="ECO:0007669"/>
    <property type="project" value="TreeGrafter"/>
</dbReference>
<evidence type="ECO:0000256" key="6">
    <source>
        <dbReference type="ARBA" id="ARBA00022833"/>
    </source>
</evidence>
<feature type="compositionally biased region" description="Polar residues" evidence="10">
    <location>
        <begin position="331"/>
        <end position="341"/>
    </location>
</feature>
<dbReference type="SMART" id="SM00184">
    <property type="entry name" value="RING"/>
    <property type="match status" value="1"/>
</dbReference>
<evidence type="ECO:0000256" key="7">
    <source>
        <dbReference type="ARBA" id="ARBA00023015"/>
    </source>
</evidence>
<evidence type="ECO:0000313" key="13">
    <source>
        <dbReference type="RefSeq" id="XP_054843590.1"/>
    </source>
</evidence>
<organism evidence="12 13">
    <name type="scientific">Eublepharis macularius</name>
    <name type="common">Leopard gecko</name>
    <name type="synonym">Cyrtodactylus macularius</name>
    <dbReference type="NCBI Taxonomy" id="481883"/>
    <lineage>
        <taxon>Eukaryota</taxon>
        <taxon>Metazoa</taxon>
        <taxon>Chordata</taxon>
        <taxon>Craniata</taxon>
        <taxon>Vertebrata</taxon>
        <taxon>Euteleostomi</taxon>
        <taxon>Lepidosauria</taxon>
        <taxon>Squamata</taxon>
        <taxon>Bifurcata</taxon>
        <taxon>Gekkota</taxon>
        <taxon>Eublepharidae</taxon>
        <taxon>Eublepharinae</taxon>
        <taxon>Eublepharis</taxon>
    </lineage>
</organism>
<feature type="region of interest" description="Disordered" evidence="10">
    <location>
        <begin position="116"/>
        <end position="143"/>
    </location>
</feature>
<evidence type="ECO:0000259" key="11">
    <source>
        <dbReference type="PROSITE" id="PS50089"/>
    </source>
</evidence>
<keyword evidence="7" id="KW-0805">Transcription regulation</keyword>
<keyword evidence="8" id="KW-0804">Transcription</keyword>
<feature type="compositionally biased region" description="Basic residues" evidence="10">
    <location>
        <begin position="696"/>
        <end position="705"/>
    </location>
</feature>
<evidence type="ECO:0000256" key="1">
    <source>
        <dbReference type="ARBA" id="ARBA00000900"/>
    </source>
</evidence>
<dbReference type="RefSeq" id="XP_054843590.1">
    <property type="nucleotide sequence ID" value="XM_054987615.1"/>
</dbReference>
<keyword evidence="5 9" id="KW-0863">Zinc-finger</keyword>
<evidence type="ECO:0000313" key="12">
    <source>
        <dbReference type="Proteomes" id="UP001190640"/>
    </source>
</evidence>
<feature type="domain" description="RING-type" evidence="11">
    <location>
        <begin position="49"/>
        <end position="88"/>
    </location>
</feature>
<comment type="catalytic activity">
    <reaction evidence="1">
        <text>S-ubiquitinyl-[E2 ubiquitin-conjugating enzyme]-L-cysteine + [acceptor protein]-L-lysine = [E2 ubiquitin-conjugating enzyme]-L-cysteine + N(6)-ubiquitinyl-[acceptor protein]-L-lysine.</text>
        <dbReference type="EC" id="2.3.2.27"/>
    </reaction>
</comment>
<dbReference type="PANTHER" id="PTHR46077:SF1">
    <property type="entry name" value="TOP1 BINDING ARGININE_SERINE RICH PROTEIN, E3 UBIQUITIN LIGASE"/>
    <property type="match status" value="1"/>
</dbReference>